<protein>
    <submittedName>
        <fullName evidence="1">Uncharacterized protein</fullName>
    </submittedName>
</protein>
<evidence type="ECO:0000313" key="2">
    <source>
        <dbReference type="Proteomes" id="UP000177026"/>
    </source>
</evidence>
<name>A0A1F7GKF2_9BACT</name>
<sequence length="215" mass="24021">MDTQLFITFFTLVTTLITALNRPALPRAKILSSVQYSLSNRYEDVSVNQVFAHNILLTLAYMSGKAGKTKNLSWQAVKKPASFRLTLKPGKTFAFHDEILEKYKDKVTTTTNAHFNSNEGFLSDGWLVGDGVCHLASFMNVVARSAGLQVEAPVRHDFARIAEVDKKDGVSIYYTPTNPQSSQLQNLYITNTRTKPIAFVFSHKGDSLDIQVQEL</sequence>
<comment type="caution">
    <text evidence="1">The sequence shown here is derived from an EMBL/GenBank/DDBJ whole genome shotgun (WGS) entry which is preliminary data.</text>
</comment>
<gene>
    <name evidence="1" type="ORF">A2866_01790</name>
</gene>
<dbReference type="Proteomes" id="UP000177026">
    <property type="component" value="Unassembled WGS sequence"/>
</dbReference>
<evidence type="ECO:0000313" key="1">
    <source>
        <dbReference type="EMBL" id="OGK19421.1"/>
    </source>
</evidence>
<dbReference type="AlphaFoldDB" id="A0A1F7GKF2"/>
<dbReference type="EMBL" id="MFZI01000049">
    <property type="protein sequence ID" value="OGK19421.1"/>
    <property type="molecule type" value="Genomic_DNA"/>
</dbReference>
<organism evidence="1 2">
    <name type="scientific">Candidatus Roizmanbacteria bacterium RIFCSPHIGHO2_01_FULL_39_8</name>
    <dbReference type="NCBI Taxonomy" id="1802033"/>
    <lineage>
        <taxon>Bacteria</taxon>
        <taxon>Candidatus Roizmaniibacteriota</taxon>
    </lineage>
</organism>
<accession>A0A1F7GKF2</accession>
<proteinExistence type="predicted"/>
<reference evidence="1 2" key="1">
    <citation type="journal article" date="2016" name="Nat. Commun.">
        <title>Thousands of microbial genomes shed light on interconnected biogeochemical processes in an aquifer system.</title>
        <authorList>
            <person name="Anantharaman K."/>
            <person name="Brown C.T."/>
            <person name="Hug L.A."/>
            <person name="Sharon I."/>
            <person name="Castelle C.J."/>
            <person name="Probst A.J."/>
            <person name="Thomas B.C."/>
            <person name="Singh A."/>
            <person name="Wilkins M.J."/>
            <person name="Karaoz U."/>
            <person name="Brodie E.L."/>
            <person name="Williams K.H."/>
            <person name="Hubbard S.S."/>
            <person name="Banfield J.F."/>
        </authorList>
    </citation>
    <scope>NUCLEOTIDE SEQUENCE [LARGE SCALE GENOMIC DNA]</scope>
</reference>